<feature type="binding site" evidence="5">
    <location>
        <position position="160"/>
    </location>
    <ligand>
        <name>AMP</name>
        <dbReference type="ChEBI" id="CHEBI:456215"/>
    </ligand>
</feature>
<evidence type="ECO:0000256" key="7">
    <source>
        <dbReference type="RuleBase" id="RU003331"/>
    </source>
</evidence>
<dbReference type="InterPro" id="IPR027417">
    <property type="entry name" value="P-loop_NTPase"/>
</dbReference>
<feature type="binding site" evidence="5">
    <location>
        <position position="171"/>
    </location>
    <ligand>
        <name>AMP</name>
        <dbReference type="ChEBI" id="CHEBI:456215"/>
    </ligand>
</feature>
<feature type="binding site" evidence="5">
    <location>
        <begin position="85"/>
        <end position="88"/>
    </location>
    <ligand>
        <name>AMP</name>
        <dbReference type="ChEBI" id="CHEBI:456215"/>
    </ligand>
</feature>
<keyword evidence="5 7" id="KW-0067">ATP-binding</keyword>
<gene>
    <name evidence="5" type="primary">adk</name>
    <name evidence="9" type="ORF">GWO12_01950</name>
</gene>
<dbReference type="NCBIfam" id="NF001381">
    <property type="entry name" value="PRK00279.1-3"/>
    <property type="match status" value="1"/>
</dbReference>
<feature type="region of interest" description="NMP" evidence="5">
    <location>
        <begin position="30"/>
        <end position="59"/>
    </location>
</feature>
<feature type="binding site" evidence="5">
    <location>
        <position position="31"/>
    </location>
    <ligand>
        <name>AMP</name>
        <dbReference type="ChEBI" id="CHEBI:456215"/>
    </ligand>
</feature>
<comment type="subcellular location">
    <subcellularLocation>
        <location evidence="5 7">Cytoplasm</location>
    </subcellularLocation>
</comment>
<dbReference type="Pfam" id="PF00406">
    <property type="entry name" value="ADK"/>
    <property type="match status" value="1"/>
</dbReference>
<dbReference type="PRINTS" id="PR00094">
    <property type="entry name" value="ADENYLTKNASE"/>
</dbReference>
<dbReference type="GO" id="GO:0005737">
    <property type="term" value="C:cytoplasm"/>
    <property type="evidence" value="ECO:0007669"/>
    <property type="project" value="UniProtKB-SubCell"/>
</dbReference>
<comment type="function">
    <text evidence="5">Catalyzes the reversible transfer of the terminal phosphate group between ATP and AMP. Plays an important role in cellular energy homeostasis and in adenine nucleotide metabolism.</text>
</comment>
<evidence type="ECO:0000313" key="10">
    <source>
        <dbReference type="Proteomes" id="UP000702544"/>
    </source>
</evidence>
<organism evidence="9 10">
    <name type="scientific">Candidatus Kutchimonas denitrificans</name>
    <dbReference type="NCBI Taxonomy" id="3056748"/>
    <lineage>
        <taxon>Bacteria</taxon>
        <taxon>Pseudomonadati</taxon>
        <taxon>Gemmatimonadota</taxon>
        <taxon>Gemmatimonadia</taxon>
        <taxon>Candidatus Palauibacterales</taxon>
        <taxon>Candidatus Palauibacteraceae</taxon>
        <taxon>Candidatus Kutchimonas</taxon>
    </lineage>
</organism>
<reference evidence="9 10" key="1">
    <citation type="submission" date="2020-01" db="EMBL/GenBank/DDBJ databases">
        <title>Genomes assembled from Gulf of Kutch pelagic sediment metagenomes.</title>
        <authorList>
            <person name="Chandrashekar M."/>
            <person name="Mahajan M.S."/>
            <person name="Dave K.J."/>
            <person name="Vatsa P."/>
            <person name="Nathani N.M."/>
        </authorList>
    </citation>
    <scope>NUCLEOTIDE SEQUENCE [LARGE SCALE GENOMIC DNA]</scope>
    <source>
        <strain evidence="9">KS3-K002</strain>
    </source>
</reference>
<proteinExistence type="inferred from homology"/>
<dbReference type="Pfam" id="PF05191">
    <property type="entry name" value="ADK_lid"/>
    <property type="match status" value="1"/>
</dbReference>
<sequence>MKIVLLGPPGAGKGTQGDLLAERCDLPRYATGDILREAVREQTPLGREAQRFMDAGELVPDEIVIDLVRDVLQRPEAAAGFILDGFPRTVAQAEGLQATLEARGIELDAVLYLDVPEEELVRRLAGRRVCTVCGTVYNVHFDPPQNAGVCDRCGGELETRDDDQEETVRKRLHVYHEQTEPLLDWYAGDGPPVSKVDGVGDVEEVFGELIELVDCR</sequence>
<feature type="binding site" evidence="5">
    <location>
        <position position="133"/>
    </location>
    <ligand>
        <name>Zn(2+)</name>
        <dbReference type="ChEBI" id="CHEBI:29105"/>
        <note>structural</note>
    </ligand>
</feature>
<feature type="binding site" evidence="5">
    <location>
        <begin position="57"/>
        <end position="59"/>
    </location>
    <ligand>
        <name>AMP</name>
        <dbReference type="ChEBI" id="CHEBI:456215"/>
    </ligand>
</feature>
<feature type="binding site" evidence="5">
    <location>
        <begin position="10"/>
        <end position="15"/>
    </location>
    <ligand>
        <name>ATP</name>
        <dbReference type="ChEBI" id="CHEBI:30616"/>
    </ligand>
</feature>
<evidence type="ECO:0000259" key="8">
    <source>
        <dbReference type="Pfam" id="PF05191"/>
    </source>
</evidence>
<feature type="binding site" evidence="5">
    <location>
        <position position="36"/>
    </location>
    <ligand>
        <name>AMP</name>
        <dbReference type="ChEBI" id="CHEBI:456215"/>
    </ligand>
</feature>
<comment type="caution">
    <text evidence="9">The sequence shown here is derived from an EMBL/GenBank/DDBJ whole genome shotgun (WGS) entry which is preliminary data.</text>
</comment>
<comment type="catalytic activity">
    <reaction evidence="5 7">
        <text>AMP + ATP = 2 ADP</text>
        <dbReference type="Rhea" id="RHEA:12973"/>
        <dbReference type="ChEBI" id="CHEBI:30616"/>
        <dbReference type="ChEBI" id="CHEBI:456215"/>
        <dbReference type="ChEBI" id="CHEBI:456216"/>
        <dbReference type="EC" id="2.7.4.3"/>
    </reaction>
</comment>
<dbReference type="Proteomes" id="UP000702544">
    <property type="component" value="Unassembled WGS sequence"/>
</dbReference>
<dbReference type="PANTHER" id="PTHR23359">
    <property type="entry name" value="NUCLEOTIDE KINASE"/>
    <property type="match status" value="1"/>
</dbReference>
<dbReference type="GO" id="GO:0004017">
    <property type="term" value="F:AMP kinase activity"/>
    <property type="evidence" value="ECO:0007669"/>
    <property type="project" value="UniProtKB-UniRule"/>
</dbReference>
<dbReference type="GO" id="GO:0044209">
    <property type="term" value="P:AMP salvage"/>
    <property type="evidence" value="ECO:0007669"/>
    <property type="project" value="UniProtKB-UniRule"/>
</dbReference>
<keyword evidence="4 5" id="KW-0418">Kinase</keyword>
<protein>
    <recommendedName>
        <fullName evidence="5 7">Adenylate kinase</fullName>
        <shortName evidence="5">AK</shortName>
        <ecNumber evidence="5 7">2.7.4.3</ecNumber>
    </recommendedName>
    <alternativeName>
        <fullName evidence="5">ATP-AMP transphosphorylase</fullName>
    </alternativeName>
    <alternativeName>
        <fullName evidence="5">ATP:AMP phosphotransferase</fullName>
    </alternativeName>
    <alternativeName>
        <fullName evidence="5">Adenylate monophosphate kinase</fullName>
    </alternativeName>
</protein>
<feature type="binding site" evidence="5">
    <location>
        <position position="200"/>
    </location>
    <ligand>
        <name>ATP</name>
        <dbReference type="ChEBI" id="CHEBI:30616"/>
    </ligand>
</feature>
<dbReference type="Gene3D" id="3.40.50.300">
    <property type="entry name" value="P-loop containing nucleotide triphosphate hydrolases"/>
    <property type="match status" value="1"/>
</dbReference>
<feature type="region of interest" description="LID" evidence="5">
    <location>
        <begin position="126"/>
        <end position="163"/>
    </location>
</feature>
<feature type="binding site" evidence="5">
    <location>
        <position position="127"/>
    </location>
    <ligand>
        <name>ATP</name>
        <dbReference type="ChEBI" id="CHEBI:30616"/>
    </ligand>
</feature>
<keyword evidence="3 5" id="KW-0547">Nucleotide-binding</keyword>
<evidence type="ECO:0000256" key="3">
    <source>
        <dbReference type="ARBA" id="ARBA00022741"/>
    </source>
</evidence>
<dbReference type="PROSITE" id="PS00113">
    <property type="entry name" value="ADENYLATE_KINASE"/>
    <property type="match status" value="1"/>
</dbReference>
<dbReference type="CDD" id="cd01428">
    <property type="entry name" value="ADK"/>
    <property type="match status" value="1"/>
</dbReference>
<feature type="binding site" evidence="5">
    <location>
        <position position="130"/>
    </location>
    <ligand>
        <name>Zn(2+)</name>
        <dbReference type="ChEBI" id="CHEBI:29105"/>
        <note>structural</note>
    </ligand>
</feature>
<dbReference type="InterPro" id="IPR000850">
    <property type="entry name" value="Adenylat/UMP-CMP_kin"/>
</dbReference>
<comment type="similarity">
    <text evidence="5 6">Belongs to the adenylate kinase family.</text>
</comment>
<dbReference type="NCBIfam" id="TIGR01351">
    <property type="entry name" value="adk"/>
    <property type="match status" value="1"/>
</dbReference>
<dbReference type="InterPro" id="IPR006259">
    <property type="entry name" value="Adenyl_kin_sub"/>
</dbReference>
<comment type="pathway">
    <text evidence="5">Purine metabolism; AMP biosynthesis via salvage pathway; AMP from ADP: step 1/1.</text>
</comment>
<dbReference type="GO" id="GO:0008270">
    <property type="term" value="F:zinc ion binding"/>
    <property type="evidence" value="ECO:0007669"/>
    <property type="project" value="UniProtKB-UniRule"/>
</dbReference>
<keyword evidence="2 5" id="KW-0545">Nucleotide biosynthesis</keyword>
<dbReference type="InterPro" id="IPR007862">
    <property type="entry name" value="Adenylate_kinase_lid-dom"/>
</dbReference>
<keyword evidence="5" id="KW-0862">Zinc</keyword>
<dbReference type="NCBIfam" id="NF011100">
    <property type="entry name" value="PRK14527.1"/>
    <property type="match status" value="1"/>
</dbReference>
<keyword evidence="5" id="KW-0479">Metal-binding</keyword>
<feature type="binding site" evidence="5">
    <location>
        <begin position="136"/>
        <end position="137"/>
    </location>
    <ligand>
        <name>ATP</name>
        <dbReference type="ChEBI" id="CHEBI:30616"/>
    </ligand>
</feature>
<name>A0AAE4Z5E8_9BACT</name>
<dbReference type="AlphaFoldDB" id="A0AAE4Z5E8"/>
<accession>A0AAE4Z5E8</accession>
<keyword evidence="5" id="KW-0963">Cytoplasm</keyword>
<feature type="binding site" evidence="5">
    <location>
        <position position="153"/>
    </location>
    <ligand>
        <name>Zn(2+)</name>
        <dbReference type="ChEBI" id="CHEBI:29105"/>
        <note>structural</note>
    </ligand>
</feature>
<evidence type="ECO:0000256" key="6">
    <source>
        <dbReference type="RuleBase" id="RU003330"/>
    </source>
</evidence>
<feature type="domain" description="Adenylate kinase active site lid" evidence="8">
    <location>
        <begin position="127"/>
        <end position="162"/>
    </location>
</feature>
<keyword evidence="1 5" id="KW-0808">Transferase</keyword>
<evidence type="ECO:0000256" key="2">
    <source>
        <dbReference type="ARBA" id="ARBA00022727"/>
    </source>
</evidence>
<comment type="subunit">
    <text evidence="5 7">Monomer.</text>
</comment>
<feature type="binding site" evidence="5">
    <location>
        <position position="150"/>
    </location>
    <ligand>
        <name>Zn(2+)</name>
        <dbReference type="ChEBI" id="CHEBI:29105"/>
        <note>structural</note>
    </ligand>
</feature>
<dbReference type="FunFam" id="3.40.50.300:FF:000106">
    <property type="entry name" value="Adenylate kinase mitochondrial"/>
    <property type="match status" value="1"/>
</dbReference>
<dbReference type="EMBL" id="JAACAK010000017">
    <property type="protein sequence ID" value="NIR73868.1"/>
    <property type="molecule type" value="Genomic_DNA"/>
</dbReference>
<dbReference type="EC" id="2.7.4.3" evidence="5 7"/>
<dbReference type="NCBIfam" id="NF001380">
    <property type="entry name" value="PRK00279.1-2"/>
    <property type="match status" value="1"/>
</dbReference>
<feature type="binding site" evidence="5">
    <location>
        <position position="92"/>
    </location>
    <ligand>
        <name>AMP</name>
        <dbReference type="ChEBI" id="CHEBI:456215"/>
    </ligand>
</feature>
<evidence type="ECO:0000256" key="5">
    <source>
        <dbReference type="HAMAP-Rule" id="MF_00235"/>
    </source>
</evidence>
<dbReference type="SUPFAM" id="SSF52540">
    <property type="entry name" value="P-loop containing nucleoside triphosphate hydrolases"/>
    <property type="match status" value="1"/>
</dbReference>
<evidence type="ECO:0000313" key="9">
    <source>
        <dbReference type="EMBL" id="NIR73868.1"/>
    </source>
</evidence>
<dbReference type="InterPro" id="IPR033690">
    <property type="entry name" value="Adenylat_kinase_CS"/>
</dbReference>
<dbReference type="GO" id="GO:0005524">
    <property type="term" value="F:ATP binding"/>
    <property type="evidence" value="ECO:0007669"/>
    <property type="project" value="UniProtKB-UniRule"/>
</dbReference>
<comment type="domain">
    <text evidence="5">Consists of three domains, a large central CORE domain and two small peripheral domains, NMPbind and LID, which undergo movements during catalysis. The LID domain closes over the site of phosphoryl transfer upon ATP binding. Assembling and dissambling the active center during each catalytic cycle provides an effective means to prevent ATP hydrolysis. Some bacteria have evolved a zinc-coordinating structure that stabilizes the LID domain.</text>
</comment>
<evidence type="ECO:0000256" key="4">
    <source>
        <dbReference type="ARBA" id="ARBA00022777"/>
    </source>
</evidence>
<evidence type="ECO:0000256" key="1">
    <source>
        <dbReference type="ARBA" id="ARBA00022679"/>
    </source>
</evidence>
<dbReference type="HAMAP" id="MF_00235">
    <property type="entry name" value="Adenylate_kinase_Adk"/>
    <property type="match status" value="1"/>
</dbReference>